<dbReference type="AlphaFoldDB" id="A0A2S6GDB7"/>
<dbReference type="CDD" id="cd06170">
    <property type="entry name" value="LuxR_C_like"/>
    <property type="match status" value="1"/>
</dbReference>
<keyword evidence="1" id="KW-0805">Transcription regulation</keyword>
<dbReference type="SMART" id="SM00421">
    <property type="entry name" value="HTH_LUXR"/>
    <property type="match status" value="1"/>
</dbReference>
<dbReference type="PROSITE" id="PS50043">
    <property type="entry name" value="HTH_LUXR_2"/>
    <property type="match status" value="1"/>
</dbReference>
<dbReference type="Pfam" id="PF00196">
    <property type="entry name" value="GerE"/>
    <property type="match status" value="1"/>
</dbReference>
<dbReference type="GO" id="GO:0006355">
    <property type="term" value="P:regulation of DNA-templated transcription"/>
    <property type="evidence" value="ECO:0007669"/>
    <property type="project" value="InterPro"/>
</dbReference>
<dbReference type="InterPro" id="IPR000792">
    <property type="entry name" value="Tscrpt_reg_LuxR_C"/>
</dbReference>
<dbReference type="EMBL" id="PTIX01000031">
    <property type="protein sequence ID" value="PPK63180.1"/>
    <property type="molecule type" value="Genomic_DNA"/>
</dbReference>
<keyword evidence="2 5" id="KW-0238">DNA-binding</keyword>
<name>A0A2S6GDB7_9PSEU</name>
<dbReference type="InterPro" id="IPR016032">
    <property type="entry name" value="Sig_transdc_resp-reg_C-effctor"/>
</dbReference>
<dbReference type="Proteomes" id="UP000239203">
    <property type="component" value="Unassembled WGS sequence"/>
</dbReference>
<organism evidence="5 6">
    <name type="scientific">Actinokineospora auranticolor</name>
    <dbReference type="NCBI Taxonomy" id="155976"/>
    <lineage>
        <taxon>Bacteria</taxon>
        <taxon>Bacillati</taxon>
        <taxon>Actinomycetota</taxon>
        <taxon>Actinomycetes</taxon>
        <taxon>Pseudonocardiales</taxon>
        <taxon>Pseudonocardiaceae</taxon>
        <taxon>Actinokineospora</taxon>
    </lineage>
</organism>
<evidence type="ECO:0000256" key="3">
    <source>
        <dbReference type="ARBA" id="ARBA00023163"/>
    </source>
</evidence>
<evidence type="ECO:0000313" key="6">
    <source>
        <dbReference type="Proteomes" id="UP000239203"/>
    </source>
</evidence>
<protein>
    <submittedName>
        <fullName evidence="5">DNA-binding NarL/FixJ family response regulator</fullName>
    </submittedName>
</protein>
<dbReference type="InterPro" id="IPR036388">
    <property type="entry name" value="WH-like_DNA-bd_sf"/>
</dbReference>
<keyword evidence="6" id="KW-1185">Reference proteome</keyword>
<evidence type="ECO:0000313" key="5">
    <source>
        <dbReference type="EMBL" id="PPK63180.1"/>
    </source>
</evidence>
<evidence type="ECO:0000256" key="1">
    <source>
        <dbReference type="ARBA" id="ARBA00023015"/>
    </source>
</evidence>
<comment type="caution">
    <text evidence="5">The sequence shown here is derived from an EMBL/GenBank/DDBJ whole genome shotgun (WGS) entry which is preliminary data.</text>
</comment>
<dbReference type="PANTHER" id="PTHR44688">
    <property type="entry name" value="DNA-BINDING TRANSCRIPTIONAL ACTIVATOR DEVR_DOSR"/>
    <property type="match status" value="1"/>
</dbReference>
<reference evidence="5 6" key="1">
    <citation type="submission" date="2018-02" db="EMBL/GenBank/DDBJ databases">
        <title>Genomic Encyclopedia of Archaeal and Bacterial Type Strains, Phase II (KMG-II): from individual species to whole genera.</title>
        <authorList>
            <person name="Goeker M."/>
        </authorList>
    </citation>
    <scope>NUCLEOTIDE SEQUENCE [LARGE SCALE GENOMIC DNA]</scope>
    <source>
        <strain evidence="5 6">YU 961-1</strain>
    </source>
</reference>
<evidence type="ECO:0000256" key="2">
    <source>
        <dbReference type="ARBA" id="ARBA00023125"/>
    </source>
</evidence>
<dbReference type="PRINTS" id="PR00038">
    <property type="entry name" value="HTHLUXR"/>
</dbReference>
<dbReference type="RefSeq" id="WP_146108361.1">
    <property type="nucleotide sequence ID" value="NZ_CP154825.1"/>
</dbReference>
<dbReference type="Gene3D" id="1.10.10.10">
    <property type="entry name" value="Winged helix-like DNA-binding domain superfamily/Winged helix DNA-binding domain"/>
    <property type="match status" value="1"/>
</dbReference>
<dbReference type="GO" id="GO:0003677">
    <property type="term" value="F:DNA binding"/>
    <property type="evidence" value="ECO:0007669"/>
    <property type="project" value="UniProtKB-KW"/>
</dbReference>
<sequence length="190" mass="19877">MRTVDPLLLAGITACLARRPGLVVPPAHRARQADLLVIAVDRLAPDGVAMLARAVVDPGLPVVLVTDRLGAGDARRLVAHRVRVVLPLAATTGDRLADTVLAVEPAADVSAAELVEGFVAALPAPLAPVVEPREREVLRLLADGCTTEEIAISLGYSARTVKNLIHGVASRLGVRNRQHAVAHALRAGLI</sequence>
<dbReference type="OrthoDB" id="4309410at2"/>
<gene>
    <name evidence="5" type="ORF">CLV40_13149</name>
</gene>
<evidence type="ECO:0000259" key="4">
    <source>
        <dbReference type="PROSITE" id="PS50043"/>
    </source>
</evidence>
<dbReference type="PANTHER" id="PTHR44688:SF16">
    <property type="entry name" value="DNA-BINDING TRANSCRIPTIONAL ACTIVATOR DEVR_DOSR"/>
    <property type="match status" value="1"/>
</dbReference>
<keyword evidence="3" id="KW-0804">Transcription</keyword>
<feature type="domain" description="HTH luxR-type" evidence="4">
    <location>
        <begin position="123"/>
        <end position="188"/>
    </location>
</feature>
<proteinExistence type="predicted"/>
<dbReference type="SUPFAM" id="SSF46894">
    <property type="entry name" value="C-terminal effector domain of the bipartite response regulators"/>
    <property type="match status" value="1"/>
</dbReference>
<accession>A0A2S6GDB7</accession>